<evidence type="ECO:0000256" key="6">
    <source>
        <dbReference type="ARBA" id="ARBA00023180"/>
    </source>
</evidence>
<dbReference type="GO" id="GO:0005509">
    <property type="term" value="F:calcium ion binding"/>
    <property type="evidence" value="ECO:0007669"/>
    <property type="project" value="InterPro"/>
</dbReference>
<evidence type="ECO:0000256" key="2">
    <source>
        <dbReference type="ARBA" id="ARBA00022729"/>
    </source>
</evidence>
<dbReference type="PANTHER" id="PTHR24039">
    <property type="entry name" value="FIBRILLIN-RELATED"/>
    <property type="match status" value="1"/>
</dbReference>
<protein>
    <submittedName>
        <fullName evidence="11">Calcium binding egf domain-containing protein</fullName>
    </submittedName>
</protein>
<feature type="region of interest" description="Disordered" evidence="8">
    <location>
        <begin position="1"/>
        <end position="21"/>
    </location>
</feature>
<keyword evidence="1 7" id="KW-0245">EGF-like domain</keyword>
<dbReference type="Gene3D" id="2.10.25.10">
    <property type="entry name" value="Laminin"/>
    <property type="match status" value="2"/>
</dbReference>
<dbReference type="EMBL" id="MIGC01003747">
    <property type="protein sequence ID" value="PHJ18953.1"/>
    <property type="molecule type" value="Genomic_DNA"/>
</dbReference>
<dbReference type="OrthoDB" id="10045365at2759"/>
<evidence type="ECO:0000256" key="5">
    <source>
        <dbReference type="ARBA" id="ARBA00023157"/>
    </source>
</evidence>
<dbReference type="Proteomes" id="UP000221165">
    <property type="component" value="Unassembled WGS sequence"/>
</dbReference>
<reference evidence="11 12" key="1">
    <citation type="journal article" date="2017" name="Int. J. Parasitol.">
        <title>The genome of the protozoan parasite Cystoisospora suis and a reverse vaccinology approach to identify vaccine candidates.</title>
        <authorList>
            <person name="Palmieri N."/>
            <person name="Shrestha A."/>
            <person name="Ruttkowski B."/>
            <person name="Beck T."/>
            <person name="Vogl C."/>
            <person name="Tomley F."/>
            <person name="Blake D.P."/>
            <person name="Joachim A."/>
        </authorList>
    </citation>
    <scope>NUCLEOTIDE SEQUENCE [LARGE SCALE GENOMIC DNA]</scope>
    <source>
        <strain evidence="11 12">Wien I</strain>
    </source>
</reference>
<evidence type="ECO:0000256" key="7">
    <source>
        <dbReference type="PROSITE-ProRule" id="PRU00076"/>
    </source>
</evidence>
<evidence type="ECO:0000313" key="11">
    <source>
        <dbReference type="EMBL" id="PHJ18953.1"/>
    </source>
</evidence>
<dbReference type="RefSeq" id="XP_067920655.1">
    <property type="nucleotide sequence ID" value="XM_068067364.1"/>
</dbReference>
<name>A0A2C6KRN1_9APIC</name>
<dbReference type="VEuPathDB" id="ToxoDB:CSUI_007214"/>
<comment type="caution">
    <text evidence="7">Lacks conserved residue(s) required for the propagation of feature annotation.</text>
</comment>
<keyword evidence="5" id="KW-1015">Disulfide bond</keyword>
<dbReference type="PROSITE" id="PS00010">
    <property type="entry name" value="ASX_HYDROXYL"/>
    <property type="match status" value="2"/>
</dbReference>
<dbReference type="Pfam" id="PF07645">
    <property type="entry name" value="EGF_CA"/>
    <property type="match status" value="2"/>
</dbReference>
<dbReference type="InterPro" id="IPR049883">
    <property type="entry name" value="NOTCH1_EGF-like"/>
</dbReference>
<dbReference type="PANTHER" id="PTHR24039:SF28">
    <property type="entry name" value="EGF-LIKE DOMAIN-CONTAINING PROTEIN"/>
    <property type="match status" value="1"/>
</dbReference>
<dbReference type="AlphaFoldDB" id="A0A2C6KRN1"/>
<dbReference type="InterPro" id="IPR001881">
    <property type="entry name" value="EGF-like_Ca-bd_dom"/>
</dbReference>
<dbReference type="PROSITE" id="PS01187">
    <property type="entry name" value="EGF_CA"/>
    <property type="match status" value="1"/>
</dbReference>
<evidence type="ECO:0000256" key="4">
    <source>
        <dbReference type="ARBA" id="ARBA00022837"/>
    </source>
</evidence>
<sequence>MGGGRASSSKKPPGSQEGGTEVFSRHLHRVPLYADGVSLALRFLHMNECQMGENDCQTRIPHSICKNTYGSYECVCSEYRQLVNNSCERHGLSWHLTDPLYKFPFSRCENFFCVSLQQLTCAPREGTAELIHAASIMSTRLPLASVKRDIRAIMIKRVLTATVISTYLKARSRRHGSSSSLSIEQTTPLLLVSAVRDKIGKLVESYLPEKRRRRAVPHDVDKQVLPFSGERMCTKKGGTDTRNVDECETRPCSKDRVCVNTPGSYKCECPQGYSLHENGECVSDHTCTGDHSCDPVFADCIQETPTSYSCKCKEHLEGNGKKGGCKRKSSTNTRHTLGTFFAEGASSDTPGWIWGLIGCVVLLIGVGIYFLYSKCKQGTRRPEHDVLLPDSSGRKHVNRGTESLRLRSRRQYSILVRIGGEGAAGKLKSGSDF</sequence>
<keyword evidence="6" id="KW-0325">Glycoprotein</keyword>
<dbReference type="InterPro" id="IPR000152">
    <property type="entry name" value="EGF-type_Asp/Asn_hydroxyl_site"/>
</dbReference>
<proteinExistence type="predicted"/>
<feature type="transmembrane region" description="Helical" evidence="9">
    <location>
        <begin position="352"/>
        <end position="372"/>
    </location>
</feature>
<feature type="compositionally biased region" description="Polar residues" evidence="8">
    <location>
        <begin position="1"/>
        <end position="10"/>
    </location>
</feature>
<organism evidence="11 12">
    <name type="scientific">Cystoisospora suis</name>
    <dbReference type="NCBI Taxonomy" id="483139"/>
    <lineage>
        <taxon>Eukaryota</taxon>
        <taxon>Sar</taxon>
        <taxon>Alveolata</taxon>
        <taxon>Apicomplexa</taxon>
        <taxon>Conoidasida</taxon>
        <taxon>Coccidia</taxon>
        <taxon>Eucoccidiorida</taxon>
        <taxon>Eimeriorina</taxon>
        <taxon>Sarcocystidae</taxon>
        <taxon>Cystoisospora</taxon>
    </lineage>
</organism>
<evidence type="ECO:0000256" key="3">
    <source>
        <dbReference type="ARBA" id="ARBA00022737"/>
    </source>
</evidence>
<dbReference type="InterPro" id="IPR018097">
    <property type="entry name" value="EGF_Ca-bd_CS"/>
</dbReference>
<keyword evidence="12" id="KW-1185">Reference proteome</keyword>
<dbReference type="InterPro" id="IPR000742">
    <property type="entry name" value="EGF"/>
</dbReference>
<dbReference type="CDD" id="cd00054">
    <property type="entry name" value="EGF_CA"/>
    <property type="match status" value="2"/>
</dbReference>
<dbReference type="SUPFAM" id="SSF57196">
    <property type="entry name" value="EGF/Laminin"/>
    <property type="match status" value="1"/>
</dbReference>
<comment type="caution">
    <text evidence="11">The sequence shown here is derived from an EMBL/GenBank/DDBJ whole genome shotgun (WGS) entry which is preliminary data.</text>
</comment>
<dbReference type="SMART" id="SM00179">
    <property type="entry name" value="EGF_CA"/>
    <property type="match status" value="2"/>
</dbReference>
<evidence type="ECO:0000256" key="8">
    <source>
        <dbReference type="SAM" id="MobiDB-lite"/>
    </source>
</evidence>
<keyword evidence="9" id="KW-0812">Transmembrane</keyword>
<evidence type="ECO:0000256" key="1">
    <source>
        <dbReference type="ARBA" id="ARBA00022536"/>
    </source>
</evidence>
<keyword evidence="2" id="KW-0732">Signal</keyword>
<dbReference type="SMART" id="SM00181">
    <property type="entry name" value="EGF"/>
    <property type="match status" value="3"/>
</dbReference>
<evidence type="ECO:0000259" key="10">
    <source>
        <dbReference type="PROSITE" id="PS50026"/>
    </source>
</evidence>
<keyword evidence="9" id="KW-0472">Membrane</keyword>
<accession>A0A2C6KRN1</accession>
<dbReference type="GeneID" id="94430575"/>
<dbReference type="FunFam" id="2.10.25.10:FF:000139">
    <property type="entry name" value="Fibulin-1"/>
    <property type="match status" value="1"/>
</dbReference>
<evidence type="ECO:0000313" key="12">
    <source>
        <dbReference type="Proteomes" id="UP000221165"/>
    </source>
</evidence>
<keyword evidence="9" id="KW-1133">Transmembrane helix</keyword>
<feature type="domain" description="EGF-like" evidence="10">
    <location>
        <begin position="243"/>
        <end position="280"/>
    </location>
</feature>
<gene>
    <name evidence="11" type="ORF">CSUI_007214</name>
</gene>
<evidence type="ECO:0000256" key="9">
    <source>
        <dbReference type="SAM" id="Phobius"/>
    </source>
</evidence>
<dbReference type="PROSITE" id="PS50026">
    <property type="entry name" value="EGF_3"/>
    <property type="match status" value="1"/>
</dbReference>
<keyword evidence="3" id="KW-0677">Repeat</keyword>
<keyword evidence="4" id="KW-0106">Calcium</keyword>